<evidence type="ECO:0000313" key="6">
    <source>
        <dbReference type="EMBL" id="EXM14179.1"/>
    </source>
</evidence>
<dbReference type="PANTHER" id="PTHR24305:SF234">
    <property type="entry name" value="CYTOCHROME P450"/>
    <property type="match status" value="1"/>
</dbReference>
<dbReference type="CDD" id="cd11058">
    <property type="entry name" value="CYP60B-like"/>
    <property type="match status" value="1"/>
</dbReference>
<name>X0KKM4_FUSOX</name>
<evidence type="ECO:0000256" key="2">
    <source>
        <dbReference type="ARBA" id="ARBA00022617"/>
    </source>
</evidence>
<accession>X0KKM4</accession>
<evidence type="ECO:0000256" key="1">
    <source>
        <dbReference type="ARBA" id="ARBA00001971"/>
    </source>
</evidence>
<dbReference type="PROSITE" id="PS00086">
    <property type="entry name" value="CYTOCHROME_P450"/>
    <property type="match status" value="1"/>
</dbReference>
<keyword evidence="2 5" id="KW-0349">Heme</keyword>
<dbReference type="Gene3D" id="1.10.630.10">
    <property type="entry name" value="Cytochrome P450"/>
    <property type="match status" value="1"/>
</dbReference>
<reference evidence="6" key="2">
    <citation type="submission" date="2012-05" db="EMBL/GenBank/DDBJ databases">
        <title>The Genome Annotation of Fusarium oxysporum Cotton.</title>
        <authorList>
            <consortium name="The Broad Institute Genomics Platform"/>
            <person name="Ma L.-J."/>
            <person name="Corby-Kistler H."/>
            <person name="Broz K."/>
            <person name="Gale L.R."/>
            <person name="Jonkers W."/>
            <person name="O'Donnell K."/>
            <person name="Ploetz R."/>
            <person name="Steinberg C."/>
            <person name="Schwartz D.C."/>
            <person name="VanEtten H."/>
            <person name="Zhou S."/>
            <person name="Young S.K."/>
            <person name="Zeng Q."/>
            <person name="Gargeya S."/>
            <person name="Fitzgerald M."/>
            <person name="Abouelleil A."/>
            <person name="Alvarado L."/>
            <person name="Chapman S.B."/>
            <person name="Gainer-Dewar J."/>
            <person name="Goldberg J."/>
            <person name="Griggs A."/>
            <person name="Gujja S."/>
            <person name="Hansen M."/>
            <person name="Howarth C."/>
            <person name="Imamovic A."/>
            <person name="Ireland A."/>
            <person name="Larimer J."/>
            <person name="McCowan C."/>
            <person name="Murphy C."/>
            <person name="Pearson M."/>
            <person name="Poon T.W."/>
            <person name="Priest M."/>
            <person name="Roberts A."/>
            <person name="Saif S."/>
            <person name="Shea T."/>
            <person name="Sykes S."/>
            <person name="Wortman J."/>
            <person name="Nusbaum C."/>
            <person name="Birren B."/>
        </authorList>
    </citation>
    <scope>NUCLEOTIDE SEQUENCE</scope>
    <source>
        <strain evidence="6">25433</strain>
    </source>
</reference>
<comment type="cofactor">
    <cofactor evidence="1 5">
        <name>heme</name>
        <dbReference type="ChEBI" id="CHEBI:30413"/>
    </cofactor>
</comment>
<protein>
    <recommendedName>
        <fullName evidence="7">Isotrichodermin C-15 hydroxylase</fullName>
    </recommendedName>
</protein>
<dbReference type="InterPro" id="IPR050121">
    <property type="entry name" value="Cytochrome_P450_monoxygenase"/>
</dbReference>
<dbReference type="GO" id="GO:0005506">
    <property type="term" value="F:iron ion binding"/>
    <property type="evidence" value="ECO:0007669"/>
    <property type="project" value="InterPro"/>
</dbReference>
<keyword evidence="3 5" id="KW-0479">Metal-binding</keyword>
<dbReference type="AlphaFoldDB" id="X0KKM4"/>
<reference evidence="6" key="1">
    <citation type="submission" date="2011-11" db="EMBL/GenBank/DDBJ databases">
        <title>The Genome Sequence of Fusarium oxysporum Cotton.</title>
        <authorList>
            <consortium name="The Broad Institute Genome Sequencing Platform"/>
            <person name="Ma L.-J."/>
            <person name="Gale L.R."/>
            <person name="Schwartz D.C."/>
            <person name="Zhou S."/>
            <person name="Corby-Kistler H."/>
            <person name="Young S.K."/>
            <person name="Zeng Q."/>
            <person name="Gargeya S."/>
            <person name="Fitzgerald M."/>
            <person name="Haas B."/>
            <person name="Abouelleil A."/>
            <person name="Alvarado L."/>
            <person name="Arachchi H.M."/>
            <person name="Berlin A."/>
            <person name="Brown A."/>
            <person name="Chapman S.B."/>
            <person name="Chen Z."/>
            <person name="Dunbar C."/>
            <person name="Freedman E."/>
            <person name="Gearin G."/>
            <person name="Goldberg J."/>
            <person name="Griggs A."/>
            <person name="Gujja S."/>
            <person name="Heiman D."/>
            <person name="Howarth C."/>
            <person name="Larson L."/>
            <person name="Lui A."/>
            <person name="MacDonald P.J.P."/>
            <person name="Montmayeur A."/>
            <person name="Murphy C."/>
            <person name="Neiman D."/>
            <person name="Pearson M."/>
            <person name="Priest M."/>
            <person name="Roberts A."/>
            <person name="Saif S."/>
            <person name="Shea T."/>
            <person name="Shenoy N."/>
            <person name="Sisk P."/>
            <person name="Stolte C."/>
            <person name="Sykes S."/>
            <person name="Wortman J."/>
            <person name="Nusbaum C."/>
            <person name="Birren B."/>
        </authorList>
    </citation>
    <scope>NUCLEOTIDE SEQUENCE [LARGE SCALE GENOMIC DNA]</scope>
    <source>
        <strain evidence="6">25433</strain>
    </source>
</reference>
<gene>
    <name evidence="6" type="ORF">FOTG_17405</name>
</gene>
<dbReference type="GO" id="GO:0016705">
    <property type="term" value="F:oxidoreductase activity, acting on paired donors, with incorporation or reduction of molecular oxygen"/>
    <property type="evidence" value="ECO:0007669"/>
    <property type="project" value="InterPro"/>
</dbReference>
<dbReference type="PRINTS" id="PR00385">
    <property type="entry name" value="P450"/>
</dbReference>
<dbReference type="SUPFAM" id="SSF48264">
    <property type="entry name" value="Cytochrome P450"/>
    <property type="match status" value="1"/>
</dbReference>
<proteinExistence type="predicted"/>
<organism evidence="6">
    <name type="scientific">Fusarium oxysporum f. sp. vasinfectum 25433</name>
    <dbReference type="NCBI Taxonomy" id="1089449"/>
    <lineage>
        <taxon>Eukaryota</taxon>
        <taxon>Fungi</taxon>
        <taxon>Dikarya</taxon>
        <taxon>Ascomycota</taxon>
        <taxon>Pezizomycotina</taxon>
        <taxon>Sordariomycetes</taxon>
        <taxon>Hypocreomycetidae</taxon>
        <taxon>Hypocreales</taxon>
        <taxon>Nectriaceae</taxon>
        <taxon>Fusarium</taxon>
        <taxon>Fusarium oxysporum species complex</taxon>
    </lineage>
</organism>
<dbReference type="Proteomes" id="UP000030701">
    <property type="component" value="Unassembled WGS sequence"/>
</dbReference>
<feature type="binding site" description="axial binding residue" evidence="5">
    <location>
        <position position="661"/>
    </location>
    <ligand>
        <name>heme</name>
        <dbReference type="ChEBI" id="CHEBI:30413"/>
    </ligand>
    <ligandPart>
        <name>Fe</name>
        <dbReference type="ChEBI" id="CHEBI:18248"/>
    </ligandPart>
</feature>
<dbReference type="InterPro" id="IPR017972">
    <property type="entry name" value="Cyt_P450_CS"/>
</dbReference>
<evidence type="ECO:0008006" key="7">
    <source>
        <dbReference type="Google" id="ProtNLM"/>
    </source>
</evidence>
<keyword evidence="4 5" id="KW-0408">Iron</keyword>
<dbReference type="GO" id="GO:0004497">
    <property type="term" value="F:monooxygenase activity"/>
    <property type="evidence" value="ECO:0007669"/>
    <property type="project" value="InterPro"/>
</dbReference>
<dbReference type="InterPro" id="IPR001128">
    <property type="entry name" value="Cyt_P450"/>
</dbReference>
<dbReference type="OrthoDB" id="1470350at2759"/>
<dbReference type="InterPro" id="IPR002401">
    <property type="entry name" value="Cyt_P450_E_grp-I"/>
</dbReference>
<dbReference type="GO" id="GO:0020037">
    <property type="term" value="F:heme binding"/>
    <property type="evidence" value="ECO:0007669"/>
    <property type="project" value="InterPro"/>
</dbReference>
<sequence length="719" mass="81184">MGKFIDIKFLPAPKNDAGGQAAGQKLKSMAGDARDEKPGYEGVFSGRPLEQQEVVEILDVWDKESSWRAKEMSPDQEQVRKLLDGICEGAGLDISSLKAFKNQFLLDSDFTPALDEGIMRMEIFLLPTSSNETGFQQTVMTVLGSVTSVTTGWSLKEAEYDSRGWRALLMLTKWESLAQSETALSESSRSLNAILEQKEARTLVHHIKWKNPLTQLIIYRVTIIVYRLCFHPLAKFPGPKYLSVSSLPFRYCSHIQGLFFKTVEQLHAKHGPVVRIAPDSLSIDGLYAWESIYTHKSSGLPEWSKVPGHFFPGDHNVLINAPRETHRRQRRAIAPAFSNVALNDMETDILRHIQELLRALASKASNTQESSAESIDIMSWLYLLTMDTVSDLIFSNSFNGLKDRMQQKFLLGFFDSTQGLQIGSFLMAYPLLMPFLPLIYMADVGGLKSSHKYGSFIEAKAKTRMTTGLHSGARRDFIVYMTQDREDAAVETSEKKGMNDLEISQNSLILATAGSDSTTTTMCGVLYYLAQPAAAKAKRAVLDELRSAFQSEEEVTLRNTTSTSLPYLNACIEEAMRVYPSTAEQPPRVSPGELVGGHFIPKGTKVYTYQWSTHRNPAHFAQAKEFHPERFLPESHQQYDKRFLDDRLSLVKPFSHGPRDCVGRNLAYALMRLTLVNFLLRFDYELAEPKEDWLANQTVKFSWTKGPLRIRVRERNEAR</sequence>
<dbReference type="Pfam" id="PF00067">
    <property type="entry name" value="p450"/>
    <property type="match status" value="1"/>
</dbReference>
<dbReference type="InterPro" id="IPR036396">
    <property type="entry name" value="Cyt_P450_sf"/>
</dbReference>
<evidence type="ECO:0000256" key="5">
    <source>
        <dbReference type="PIRSR" id="PIRSR602401-1"/>
    </source>
</evidence>
<dbReference type="EMBL" id="JH658079">
    <property type="protein sequence ID" value="EXM14179.1"/>
    <property type="molecule type" value="Genomic_DNA"/>
</dbReference>
<dbReference type="PRINTS" id="PR00463">
    <property type="entry name" value="EP450I"/>
</dbReference>
<evidence type="ECO:0000256" key="4">
    <source>
        <dbReference type="ARBA" id="ARBA00023004"/>
    </source>
</evidence>
<evidence type="ECO:0000256" key="3">
    <source>
        <dbReference type="ARBA" id="ARBA00022723"/>
    </source>
</evidence>
<dbReference type="HOGENOM" id="CLU_001570_14_11_1"/>
<dbReference type="PANTHER" id="PTHR24305">
    <property type="entry name" value="CYTOCHROME P450"/>
    <property type="match status" value="1"/>
</dbReference>